<dbReference type="PANTHER" id="PTHR43060:SF15">
    <property type="entry name" value="3-HYDROXYISOBUTYRATE DEHYDROGENASE-LIKE 1, MITOCHONDRIAL-RELATED"/>
    <property type="match status" value="1"/>
</dbReference>
<dbReference type="AlphaFoldDB" id="D8LZX7"/>
<evidence type="ECO:0000256" key="3">
    <source>
        <dbReference type="PIRSR" id="PIRSR000103-1"/>
    </source>
</evidence>
<organism evidence="6">
    <name type="scientific">Blastocystis hominis</name>
    <dbReference type="NCBI Taxonomy" id="12968"/>
    <lineage>
        <taxon>Eukaryota</taxon>
        <taxon>Sar</taxon>
        <taxon>Stramenopiles</taxon>
        <taxon>Bigyra</taxon>
        <taxon>Opalozoa</taxon>
        <taxon>Opalinata</taxon>
        <taxon>Blastocystidae</taxon>
        <taxon>Blastocystis</taxon>
    </lineage>
</organism>
<dbReference type="RefSeq" id="XP_012895414.1">
    <property type="nucleotide sequence ID" value="XM_013039960.1"/>
</dbReference>
<evidence type="ECO:0000259" key="4">
    <source>
        <dbReference type="Pfam" id="PF03446"/>
    </source>
</evidence>
<dbReference type="InterPro" id="IPR036291">
    <property type="entry name" value="NAD(P)-bd_dom_sf"/>
</dbReference>
<dbReference type="EMBL" id="FN668642">
    <property type="protein sequence ID" value="CBK21366.2"/>
    <property type="molecule type" value="Genomic_DNA"/>
</dbReference>
<dbReference type="PIRSF" id="PIRSF000103">
    <property type="entry name" value="HIBADH"/>
    <property type="match status" value="1"/>
</dbReference>
<dbReference type="OMA" id="VWTGEDG"/>
<dbReference type="Gene3D" id="1.10.1040.10">
    <property type="entry name" value="N-(1-d-carboxylethyl)-l-norvaline Dehydrogenase, domain 2"/>
    <property type="match status" value="1"/>
</dbReference>
<dbReference type="GO" id="GO:0016491">
    <property type="term" value="F:oxidoreductase activity"/>
    <property type="evidence" value="ECO:0007669"/>
    <property type="project" value="UniProtKB-KW"/>
</dbReference>
<dbReference type="GeneID" id="24918785"/>
<dbReference type="GO" id="GO:0050661">
    <property type="term" value="F:NADP binding"/>
    <property type="evidence" value="ECO:0007669"/>
    <property type="project" value="InterPro"/>
</dbReference>
<gene>
    <name evidence="6" type="ORF">GSBLH_T00001541001</name>
</gene>
<dbReference type="Proteomes" id="UP000008312">
    <property type="component" value="Unassembled WGS sequence"/>
</dbReference>
<dbReference type="InterPro" id="IPR015815">
    <property type="entry name" value="HIBADH-related"/>
</dbReference>
<dbReference type="OrthoDB" id="435038at2759"/>
<dbReference type="SUPFAM" id="SSF48179">
    <property type="entry name" value="6-phosphogluconate dehydrogenase C-terminal domain-like"/>
    <property type="match status" value="1"/>
</dbReference>
<dbReference type="PANTHER" id="PTHR43060">
    <property type="entry name" value="3-HYDROXYISOBUTYRATE DEHYDROGENASE-LIKE 1, MITOCHONDRIAL-RELATED"/>
    <property type="match status" value="1"/>
</dbReference>
<dbReference type="Pfam" id="PF14833">
    <property type="entry name" value="NAD_binding_11"/>
    <property type="match status" value="1"/>
</dbReference>
<keyword evidence="1" id="KW-0560">Oxidoreductase</keyword>
<sequence length="289" mass="30561">MGKAMCSHLLDAGYACTVYNRTLSKCDDLAKKGAKVVKSPIEVGKECDVVFSIVGYPKDVREVVLGEKGVLNGLKKGGIFVDMTTSEPSLASEIYSVGKSKGIATLDAPVSGGDIGARDGKLSIMVGGDKNTFEEVMPLFQCMGTNIKYMGGSGCGQHTKMVNQILISTMMIGVCEGLIYGYKAGLNLEEVIAAVGAGAAGSWSINNLGPRMLKRNFDPGFFVDHFIKDMGIALDEARRMNLSLPGLALANQLYLSVKAQGNGKLGTQALLLALESMNGMKEGISVSKK</sequence>
<accession>D8LZX7</accession>
<feature type="active site" evidence="3">
    <location>
        <position position="160"/>
    </location>
</feature>
<dbReference type="Gene3D" id="3.40.50.720">
    <property type="entry name" value="NAD(P)-binding Rossmann-like Domain"/>
    <property type="match status" value="1"/>
</dbReference>
<reference evidence="6" key="1">
    <citation type="submission" date="2010-02" db="EMBL/GenBank/DDBJ databases">
        <title>Sequencing and annotation of the Blastocystis hominis genome.</title>
        <authorList>
            <person name="Wincker P."/>
        </authorList>
    </citation>
    <scope>NUCLEOTIDE SEQUENCE</scope>
    <source>
        <strain evidence="6">Singapore isolate B</strain>
    </source>
</reference>
<evidence type="ECO:0000256" key="1">
    <source>
        <dbReference type="ARBA" id="ARBA00023002"/>
    </source>
</evidence>
<dbReference type="SUPFAM" id="SSF51735">
    <property type="entry name" value="NAD(P)-binding Rossmann-fold domains"/>
    <property type="match status" value="1"/>
</dbReference>
<keyword evidence="2" id="KW-0520">NAD</keyword>
<evidence type="ECO:0000313" key="6">
    <source>
        <dbReference type="EMBL" id="CBK21366.2"/>
    </source>
</evidence>
<evidence type="ECO:0000259" key="5">
    <source>
        <dbReference type="Pfam" id="PF14833"/>
    </source>
</evidence>
<dbReference type="InterPro" id="IPR008927">
    <property type="entry name" value="6-PGluconate_DH-like_C_sf"/>
</dbReference>
<evidence type="ECO:0000256" key="2">
    <source>
        <dbReference type="ARBA" id="ARBA00023027"/>
    </source>
</evidence>
<dbReference type="InterPro" id="IPR029154">
    <property type="entry name" value="HIBADH-like_NADP-bd"/>
</dbReference>
<evidence type="ECO:0000313" key="7">
    <source>
        <dbReference type="Proteomes" id="UP000008312"/>
    </source>
</evidence>
<evidence type="ECO:0008006" key="8">
    <source>
        <dbReference type="Google" id="ProtNLM"/>
    </source>
</evidence>
<feature type="domain" description="3-hydroxyisobutyrate dehydrogenase-like NAD-binding" evidence="5">
    <location>
        <begin position="154"/>
        <end position="271"/>
    </location>
</feature>
<dbReference type="Pfam" id="PF03446">
    <property type="entry name" value="NAD_binding_2"/>
    <property type="match status" value="1"/>
</dbReference>
<dbReference type="InParanoid" id="D8LZX7"/>
<protein>
    <recommendedName>
        <fullName evidence="8">3-hydroxyisobutyrate dehydrogenase</fullName>
    </recommendedName>
</protein>
<proteinExistence type="predicted"/>
<feature type="domain" description="6-phosphogluconate dehydrogenase NADP-binding" evidence="4">
    <location>
        <begin position="1"/>
        <end position="151"/>
    </location>
</feature>
<dbReference type="InterPro" id="IPR006115">
    <property type="entry name" value="6PGDH_NADP-bd"/>
</dbReference>
<dbReference type="InterPro" id="IPR013328">
    <property type="entry name" value="6PGD_dom2"/>
</dbReference>
<name>D8LZX7_BLAHO</name>
<dbReference type="GO" id="GO:0051287">
    <property type="term" value="F:NAD binding"/>
    <property type="evidence" value="ECO:0007669"/>
    <property type="project" value="InterPro"/>
</dbReference>
<keyword evidence="7" id="KW-1185">Reference proteome</keyword>